<keyword evidence="2" id="KW-1185">Reference proteome</keyword>
<accession>A0A9Q1FXH2</accession>
<dbReference type="Proteomes" id="UP001152622">
    <property type="component" value="Chromosome 3"/>
</dbReference>
<reference evidence="1" key="1">
    <citation type="journal article" date="2023" name="Science">
        <title>Genome structures resolve the early diversification of teleost fishes.</title>
        <authorList>
            <person name="Parey E."/>
            <person name="Louis A."/>
            <person name="Montfort J."/>
            <person name="Bouchez O."/>
            <person name="Roques C."/>
            <person name="Iampietro C."/>
            <person name="Lluch J."/>
            <person name="Castinel A."/>
            <person name="Donnadieu C."/>
            <person name="Desvignes T."/>
            <person name="Floi Bucao C."/>
            <person name="Jouanno E."/>
            <person name="Wen M."/>
            <person name="Mejri S."/>
            <person name="Dirks R."/>
            <person name="Jansen H."/>
            <person name="Henkel C."/>
            <person name="Chen W.J."/>
            <person name="Zahm M."/>
            <person name="Cabau C."/>
            <person name="Klopp C."/>
            <person name="Thompson A.W."/>
            <person name="Robinson-Rechavi M."/>
            <person name="Braasch I."/>
            <person name="Lecointre G."/>
            <person name="Bobe J."/>
            <person name="Postlethwait J.H."/>
            <person name="Berthelot C."/>
            <person name="Roest Crollius H."/>
            <person name="Guiguen Y."/>
        </authorList>
    </citation>
    <scope>NUCLEOTIDE SEQUENCE</scope>
    <source>
        <strain evidence="1">WJC10195</strain>
    </source>
</reference>
<proteinExistence type="predicted"/>
<comment type="caution">
    <text evidence="1">The sequence shown here is derived from an EMBL/GenBank/DDBJ whole genome shotgun (WGS) entry which is preliminary data.</text>
</comment>
<sequence length="155" mass="17598">MTIIDPGDMRDQLGLALEEVSPGVVEVSVGQVHTSEAPPLREVGVRVVTHKAVELVEDRPSWGWDPQKWVTIQDSDLVLARVRYYVSQDSRPRGAERRDELPEVQQLLRQWSRFRMGCLCGTYRILIRKNCIGKSSYLTARGEPCGPPSMPRRDI</sequence>
<dbReference type="AlphaFoldDB" id="A0A9Q1FXH2"/>
<name>A0A9Q1FXH2_SYNKA</name>
<gene>
    <name evidence="1" type="ORF">SKAU_G00095280</name>
</gene>
<organism evidence="1 2">
    <name type="scientific">Synaphobranchus kaupii</name>
    <name type="common">Kaup's arrowtooth eel</name>
    <dbReference type="NCBI Taxonomy" id="118154"/>
    <lineage>
        <taxon>Eukaryota</taxon>
        <taxon>Metazoa</taxon>
        <taxon>Chordata</taxon>
        <taxon>Craniata</taxon>
        <taxon>Vertebrata</taxon>
        <taxon>Euteleostomi</taxon>
        <taxon>Actinopterygii</taxon>
        <taxon>Neopterygii</taxon>
        <taxon>Teleostei</taxon>
        <taxon>Anguilliformes</taxon>
        <taxon>Synaphobranchidae</taxon>
        <taxon>Synaphobranchus</taxon>
    </lineage>
</organism>
<protein>
    <submittedName>
        <fullName evidence="1">Uncharacterized protein</fullName>
    </submittedName>
</protein>
<evidence type="ECO:0000313" key="2">
    <source>
        <dbReference type="Proteomes" id="UP001152622"/>
    </source>
</evidence>
<evidence type="ECO:0000313" key="1">
    <source>
        <dbReference type="EMBL" id="KAJ8369500.1"/>
    </source>
</evidence>
<dbReference type="EMBL" id="JAINUF010000003">
    <property type="protein sequence ID" value="KAJ8369500.1"/>
    <property type="molecule type" value="Genomic_DNA"/>
</dbReference>